<evidence type="ECO:0000313" key="3">
    <source>
        <dbReference type="Proteomes" id="UP000315947"/>
    </source>
</evidence>
<dbReference type="EMBL" id="CP041614">
    <property type="protein sequence ID" value="QDO85231.1"/>
    <property type="molecule type" value="Genomic_DNA"/>
</dbReference>
<accession>A0ABX5X213</accession>
<evidence type="ECO:0000313" key="2">
    <source>
        <dbReference type="EMBL" id="QDO85231.1"/>
    </source>
</evidence>
<dbReference type="PROSITE" id="PS51257">
    <property type="entry name" value="PROKAR_LIPOPROTEIN"/>
    <property type="match status" value="1"/>
</dbReference>
<evidence type="ECO:0000256" key="1">
    <source>
        <dbReference type="SAM" id="SignalP"/>
    </source>
</evidence>
<proteinExistence type="predicted"/>
<dbReference type="RefSeq" id="WP_144047576.1">
    <property type="nucleotide sequence ID" value="NZ_CP041614.1"/>
</dbReference>
<feature type="signal peptide" evidence="1">
    <location>
        <begin position="1"/>
        <end position="18"/>
    </location>
</feature>
<dbReference type="Proteomes" id="UP000315947">
    <property type="component" value="Chromosome"/>
</dbReference>
<organism evidence="2 3">
    <name type="scientific">Shewanella psychropiezotolerans</name>
    <dbReference type="NCBI Taxonomy" id="2593655"/>
    <lineage>
        <taxon>Bacteria</taxon>
        <taxon>Pseudomonadati</taxon>
        <taxon>Pseudomonadota</taxon>
        <taxon>Gammaproteobacteria</taxon>
        <taxon>Alteromonadales</taxon>
        <taxon>Shewanellaceae</taxon>
        <taxon>Shewanella</taxon>
    </lineage>
</organism>
<evidence type="ECO:0008006" key="4">
    <source>
        <dbReference type="Google" id="ProtNLM"/>
    </source>
</evidence>
<feature type="chain" id="PRO_5045619199" description="Lipoprotein" evidence="1">
    <location>
        <begin position="19"/>
        <end position="110"/>
    </location>
</feature>
<protein>
    <recommendedName>
        <fullName evidence="4">Lipoprotein</fullName>
    </recommendedName>
</protein>
<name>A0ABX5X213_9GAMM</name>
<reference evidence="2 3" key="1">
    <citation type="submission" date="2019-07" db="EMBL/GenBank/DDBJ databases">
        <title>Shewanella sp. YLB-06 whole genomic sequence.</title>
        <authorList>
            <person name="Yu L."/>
        </authorList>
    </citation>
    <scope>NUCLEOTIDE SEQUENCE [LARGE SCALE GENOMIC DNA]</scope>
    <source>
        <strain evidence="2 3">YLB-06</strain>
    </source>
</reference>
<keyword evidence="1" id="KW-0732">Signal</keyword>
<sequence>MKKLALVMMACFASSCFASSINTTKITRVLVGPGVGKNVMLTISPRPTNLPDCQTNQGYNYVFDGTTEVGKMTLGAVLTAYAAKSNVWLGGTGSCSLYNTIENLKHIVIK</sequence>
<gene>
    <name evidence="2" type="ORF">FM037_20790</name>
</gene>
<keyword evidence="3" id="KW-1185">Reference proteome</keyword>